<comment type="subcellular location">
    <subcellularLocation>
        <location evidence="1">Cytoplasm</location>
    </subcellularLocation>
</comment>
<reference evidence="10 11" key="1">
    <citation type="submission" date="2021-03" db="EMBL/GenBank/DDBJ databases">
        <title>Sequencing the genomes of 1000 actinobacteria strains.</title>
        <authorList>
            <person name="Klenk H.-P."/>
        </authorList>
    </citation>
    <scope>NUCLEOTIDE SEQUENCE [LARGE SCALE GENOMIC DNA]</scope>
    <source>
        <strain evidence="10 11">DSM 20168</strain>
    </source>
</reference>
<dbReference type="CDD" id="cd00140">
    <property type="entry name" value="beta_clamp"/>
    <property type="match status" value="1"/>
</dbReference>
<keyword evidence="6" id="KW-0235">DNA replication</keyword>
<dbReference type="PANTHER" id="PTHR30478">
    <property type="entry name" value="DNA POLYMERASE III SUBUNIT BETA"/>
    <property type="match status" value="1"/>
</dbReference>
<protein>
    <submittedName>
        <fullName evidence="10">DNA polymerase-3 subunit beta</fullName>
        <ecNumber evidence="10">2.7.7.7</ecNumber>
    </submittedName>
</protein>
<keyword evidence="11" id="KW-1185">Reference proteome</keyword>
<dbReference type="InterPro" id="IPR022637">
    <property type="entry name" value="DNA_polIII_beta_cen"/>
</dbReference>
<gene>
    <name evidence="10" type="ORF">JOF39_001962</name>
</gene>
<evidence type="ECO:0000256" key="2">
    <source>
        <dbReference type="ARBA" id="ARBA00010752"/>
    </source>
</evidence>
<evidence type="ECO:0000256" key="8">
    <source>
        <dbReference type="ARBA" id="ARBA00023125"/>
    </source>
</evidence>
<dbReference type="EC" id="2.7.7.7" evidence="10"/>
<evidence type="ECO:0000256" key="6">
    <source>
        <dbReference type="ARBA" id="ARBA00022705"/>
    </source>
</evidence>
<dbReference type="SUPFAM" id="SSF55979">
    <property type="entry name" value="DNA clamp"/>
    <property type="match status" value="2"/>
</dbReference>
<comment type="caution">
    <text evidence="10">The sequence shown here is derived from an EMBL/GenBank/DDBJ whole genome shotgun (WGS) entry which is preliminary data.</text>
</comment>
<evidence type="ECO:0000256" key="1">
    <source>
        <dbReference type="ARBA" id="ARBA00004496"/>
    </source>
</evidence>
<dbReference type="RefSeq" id="WP_188947647.1">
    <property type="nucleotide sequence ID" value="NZ_BMPH01000003.1"/>
</dbReference>
<evidence type="ECO:0000256" key="5">
    <source>
        <dbReference type="ARBA" id="ARBA00022695"/>
    </source>
</evidence>
<keyword evidence="8" id="KW-0238">DNA-binding</keyword>
<keyword evidence="5 10" id="KW-0548">Nucleotidyltransferase</keyword>
<feature type="domain" description="DNA polymerase III beta sliding clamp central" evidence="9">
    <location>
        <begin position="173"/>
        <end position="290"/>
    </location>
</feature>
<accession>A0ABS4XQV0</accession>
<name>A0ABS4XQV0_GLUPR</name>
<keyword evidence="3" id="KW-0963">Cytoplasm</keyword>
<dbReference type="InterPro" id="IPR046938">
    <property type="entry name" value="DNA_clamp_sf"/>
</dbReference>
<dbReference type="Gene3D" id="3.70.10.10">
    <property type="match status" value="1"/>
</dbReference>
<evidence type="ECO:0000256" key="4">
    <source>
        <dbReference type="ARBA" id="ARBA00022679"/>
    </source>
</evidence>
<evidence type="ECO:0000256" key="7">
    <source>
        <dbReference type="ARBA" id="ARBA00022932"/>
    </source>
</evidence>
<sequence>MITAPEALEAVSRRTAGADTGNVAVTIPARELLAMLKKIRIVGRMPAPFLTLTALRFQESGWLEATTFDYQTSLRITRGEATGETVHERLIAGNYVINTLTELVRGAAKDLDVTLKWEWKAKDSISLLTLEADGFEIAVPSSLASASQAEEFGTIADWKNALGQEQIAGAVVDVQAFRDLLDSVAHTASKDDTLPVLTAINVVFSADRITAYATDRYRLARAWIPSPVSFEGSFLIKLSEWNRIRVLMDKPGDMHLLLMGSGGYSQFEAVHFSGKDFVVNALTVNGEYPKLRDLFAKEYSSHMVFSAAAMKRASRVIGSTTERNQPFELTSAEDRTALRISTTWEENPAKSPLIPAEGEADVRTAFNPYFYQDALRALPGDKVRLSFATMAQPVRITSGLEPLDSVVLEQLVMPVRLPPKQDK</sequence>
<organism evidence="10 11">
    <name type="scientific">Glutamicibacter protophormiae</name>
    <name type="common">Brevibacterium protophormiae</name>
    <dbReference type="NCBI Taxonomy" id="37930"/>
    <lineage>
        <taxon>Bacteria</taxon>
        <taxon>Bacillati</taxon>
        <taxon>Actinomycetota</taxon>
        <taxon>Actinomycetes</taxon>
        <taxon>Micrococcales</taxon>
        <taxon>Micrococcaceae</taxon>
        <taxon>Glutamicibacter</taxon>
    </lineage>
</organism>
<evidence type="ECO:0000313" key="10">
    <source>
        <dbReference type="EMBL" id="MBP2398881.1"/>
    </source>
</evidence>
<evidence type="ECO:0000259" key="9">
    <source>
        <dbReference type="Pfam" id="PF02767"/>
    </source>
</evidence>
<evidence type="ECO:0000313" key="11">
    <source>
        <dbReference type="Proteomes" id="UP001195422"/>
    </source>
</evidence>
<keyword evidence="4 10" id="KW-0808">Transferase</keyword>
<proteinExistence type="inferred from homology"/>
<dbReference type="Gene3D" id="3.10.150.10">
    <property type="entry name" value="DNA Polymerase III, subunit A, domain 2"/>
    <property type="match status" value="1"/>
</dbReference>
<keyword evidence="7" id="KW-0239">DNA-directed DNA polymerase</keyword>
<comment type="similarity">
    <text evidence="2">Belongs to the beta sliding clamp family.</text>
</comment>
<dbReference type="Pfam" id="PF02767">
    <property type="entry name" value="DNA_pol3_beta_2"/>
    <property type="match status" value="1"/>
</dbReference>
<dbReference type="SMART" id="SM00480">
    <property type="entry name" value="POL3Bc"/>
    <property type="match status" value="1"/>
</dbReference>
<dbReference type="GO" id="GO:0003887">
    <property type="term" value="F:DNA-directed DNA polymerase activity"/>
    <property type="evidence" value="ECO:0007669"/>
    <property type="project" value="UniProtKB-EC"/>
</dbReference>
<dbReference type="PANTHER" id="PTHR30478:SF0">
    <property type="entry name" value="BETA SLIDING CLAMP"/>
    <property type="match status" value="1"/>
</dbReference>
<dbReference type="InterPro" id="IPR001001">
    <property type="entry name" value="DNA_polIII_beta"/>
</dbReference>
<dbReference type="EMBL" id="JAGIOJ010000001">
    <property type="protein sequence ID" value="MBP2398881.1"/>
    <property type="molecule type" value="Genomic_DNA"/>
</dbReference>
<dbReference type="Proteomes" id="UP001195422">
    <property type="component" value="Unassembled WGS sequence"/>
</dbReference>
<evidence type="ECO:0000256" key="3">
    <source>
        <dbReference type="ARBA" id="ARBA00022490"/>
    </source>
</evidence>